<dbReference type="RefSeq" id="WP_345113101.1">
    <property type="nucleotide sequence ID" value="NZ_BAABDH010000036.1"/>
</dbReference>
<evidence type="ECO:0000313" key="2">
    <source>
        <dbReference type="EMBL" id="GAA3935794.1"/>
    </source>
</evidence>
<comment type="caution">
    <text evidence="2">The sequence shown here is derived from an EMBL/GenBank/DDBJ whole genome shotgun (WGS) entry which is preliminary data.</text>
</comment>
<reference evidence="3" key="1">
    <citation type="journal article" date="2019" name="Int. J. Syst. Evol. Microbiol.">
        <title>The Global Catalogue of Microorganisms (GCM) 10K type strain sequencing project: providing services to taxonomists for standard genome sequencing and annotation.</title>
        <authorList>
            <consortium name="The Broad Institute Genomics Platform"/>
            <consortium name="The Broad Institute Genome Sequencing Center for Infectious Disease"/>
            <person name="Wu L."/>
            <person name="Ma J."/>
        </authorList>
    </citation>
    <scope>NUCLEOTIDE SEQUENCE [LARGE SCALE GENOMIC DNA]</scope>
    <source>
        <strain evidence="3">JCM 17214</strain>
    </source>
</reference>
<proteinExistence type="predicted"/>
<evidence type="ECO:0008006" key="4">
    <source>
        <dbReference type="Google" id="ProtNLM"/>
    </source>
</evidence>
<dbReference type="Proteomes" id="UP001499909">
    <property type="component" value="Unassembled WGS sequence"/>
</dbReference>
<dbReference type="EMBL" id="BAABDH010000036">
    <property type="protein sequence ID" value="GAA3935794.1"/>
    <property type="molecule type" value="Genomic_DNA"/>
</dbReference>
<evidence type="ECO:0000313" key="3">
    <source>
        <dbReference type="Proteomes" id="UP001499909"/>
    </source>
</evidence>
<name>A0ABP7N3Y6_9BACT</name>
<gene>
    <name evidence="2" type="ORF">GCM10022406_20150</name>
</gene>
<feature type="signal peptide" evidence="1">
    <location>
        <begin position="1"/>
        <end position="20"/>
    </location>
</feature>
<accession>A0ABP7N3Y6</accession>
<keyword evidence="1" id="KW-0732">Signal</keyword>
<protein>
    <recommendedName>
        <fullName evidence="4">Outer membrane protein beta-barrel domain-containing protein</fullName>
    </recommendedName>
</protein>
<sequence>MKHFLLLFLLFTATIGGTFAQTDSRDGRHIFNHDIPLTQCNFDGSPVSGAVPQPISANTIFTIRTIVDTDYIIRIARFTAGEKFTEKNIALVATAAGTDIYFKLSVANYNAFAVRLEKKGNFTVGAATTLIKIRPGRKSEEGKYNIYSEFGNDFNIGISAGWKIRPNRLSPATHSLVGGLSFSSIKATPYTTKNYLTAEAIQSCVTFSGGYVFEYDKFQVTLFSGLDVMPGQIGRSWIYKDRPWLGLGFGFQIFRAQGTAGNKTSS</sequence>
<keyword evidence="3" id="KW-1185">Reference proteome</keyword>
<feature type="chain" id="PRO_5045868626" description="Outer membrane protein beta-barrel domain-containing protein" evidence="1">
    <location>
        <begin position="21"/>
        <end position="266"/>
    </location>
</feature>
<evidence type="ECO:0000256" key="1">
    <source>
        <dbReference type="SAM" id="SignalP"/>
    </source>
</evidence>
<organism evidence="2 3">
    <name type="scientific">Hymenobacter algoricola</name>
    <dbReference type="NCBI Taxonomy" id="486267"/>
    <lineage>
        <taxon>Bacteria</taxon>
        <taxon>Pseudomonadati</taxon>
        <taxon>Bacteroidota</taxon>
        <taxon>Cytophagia</taxon>
        <taxon>Cytophagales</taxon>
        <taxon>Hymenobacteraceae</taxon>
        <taxon>Hymenobacter</taxon>
    </lineage>
</organism>